<keyword evidence="8 10" id="KW-0472">Membrane</keyword>
<feature type="compositionally biased region" description="Low complexity" evidence="9">
    <location>
        <begin position="59"/>
        <end position="69"/>
    </location>
</feature>
<feature type="transmembrane region" description="Helical" evidence="10">
    <location>
        <begin position="384"/>
        <end position="405"/>
    </location>
</feature>
<keyword evidence="12" id="KW-1185">Reference proteome</keyword>
<evidence type="ECO:0000256" key="4">
    <source>
        <dbReference type="ARBA" id="ARBA00022692"/>
    </source>
</evidence>
<evidence type="ECO:0000256" key="3">
    <source>
        <dbReference type="ARBA" id="ARBA00022448"/>
    </source>
</evidence>
<evidence type="ECO:0000256" key="2">
    <source>
        <dbReference type="ARBA" id="ARBA00008807"/>
    </source>
</evidence>
<evidence type="ECO:0000256" key="5">
    <source>
        <dbReference type="ARBA" id="ARBA00022856"/>
    </source>
</evidence>
<keyword evidence="4 10" id="KW-0812">Transmembrane</keyword>
<dbReference type="InterPro" id="IPR004813">
    <property type="entry name" value="OPT"/>
</dbReference>
<evidence type="ECO:0000256" key="6">
    <source>
        <dbReference type="ARBA" id="ARBA00022927"/>
    </source>
</evidence>
<feature type="transmembrane region" description="Helical" evidence="10">
    <location>
        <begin position="688"/>
        <end position="709"/>
    </location>
</feature>
<dbReference type="Pfam" id="PF03169">
    <property type="entry name" value="OPT"/>
    <property type="match status" value="1"/>
</dbReference>
<evidence type="ECO:0000256" key="1">
    <source>
        <dbReference type="ARBA" id="ARBA00004141"/>
    </source>
</evidence>
<evidence type="ECO:0000256" key="9">
    <source>
        <dbReference type="SAM" id="MobiDB-lite"/>
    </source>
</evidence>
<dbReference type="NCBIfam" id="TIGR00728">
    <property type="entry name" value="OPT_sfam"/>
    <property type="match status" value="1"/>
</dbReference>
<feature type="transmembrane region" description="Helical" evidence="10">
    <location>
        <begin position="513"/>
        <end position="533"/>
    </location>
</feature>
<feature type="transmembrane region" description="Helical" evidence="10">
    <location>
        <begin position="459"/>
        <end position="479"/>
    </location>
</feature>
<feature type="region of interest" description="Disordered" evidence="9">
    <location>
        <begin position="47"/>
        <end position="75"/>
    </location>
</feature>
<name>K0KSV3_WICCF</name>
<dbReference type="AlphaFoldDB" id="K0KSV3"/>
<evidence type="ECO:0000313" key="12">
    <source>
        <dbReference type="Proteomes" id="UP000009328"/>
    </source>
</evidence>
<feature type="transmembrane region" description="Helical" evidence="10">
    <location>
        <begin position="305"/>
        <end position="325"/>
    </location>
</feature>
<comment type="similarity">
    <text evidence="2">Belongs to the oligopeptide OPT transporter family.</text>
</comment>
<evidence type="ECO:0000256" key="8">
    <source>
        <dbReference type="ARBA" id="ARBA00023136"/>
    </source>
</evidence>
<keyword evidence="3" id="KW-0813">Transport</keyword>
<dbReference type="GO" id="GO:0016020">
    <property type="term" value="C:membrane"/>
    <property type="evidence" value="ECO:0007669"/>
    <property type="project" value="UniProtKB-SubCell"/>
</dbReference>
<organism evidence="11 12">
    <name type="scientific">Wickerhamomyces ciferrii (strain ATCC 14091 / BCRC 22168 / CBS 111 / JCM 3599 / NBRC 0793 / NRRL Y-1031 F-60-10)</name>
    <name type="common">Yeast</name>
    <name type="synonym">Pichia ciferrii</name>
    <dbReference type="NCBI Taxonomy" id="1206466"/>
    <lineage>
        <taxon>Eukaryota</taxon>
        <taxon>Fungi</taxon>
        <taxon>Dikarya</taxon>
        <taxon>Ascomycota</taxon>
        <taxon>Saccharomycotina</taxon>
        <taxon>Saccharomycetes</taxon>
        <taxon>Phaffomycetales</taxon>
        <taxon>Wickerhamomycetaceae</taxon>
        <taxon>Wickerhamomyces</taxon>
    </lineage>
</organism>
<evidence type="ECO:0000256" key="10">
    <source>
        <dbReference type="SAM" id="Phobius"/>
    </source>
</evidence>
<feature type="transmembrane region" description="Helical" evidence="10">
    <location>
        <begin position="345"/>
        <end position="364"/>
    </location>
</feature>
<dbReference type="InParanoid" id="K0KSV3"/>
<feature type="transmembrane region" description="Helical" evidence="10">
    <location>
        <begin position="617"/>
        <end position="640"/>
    </location>
</feature>
<proteinExistence type="inferred from homology"/>
<dbReference type="HOGENOM" id="CLU_004965_1_1_1"/>
<keyword evidence="5" id="KW-0571">Peptide transport</keyword>
<protein>
    <submittedName>
        <fullName evidence="11">Oligopeptide transporter</fullName>
    </submittedName>
</protein>
<feature type="transmembrane region" description="Helical" evidence="10">
    <location>
        <begin position="571"/>
        <end position="597"/>
    </location>
</feature>
<sequence length="828" mass="94395">MRYNFINKKKGYNLISSDVKPSTFSDHNTKKSIEMGLFKKNNQISENSITRSKDDDLEAASSSKSQIKAKSTEGSILDSHNEEAKLGKEIEENVIEIESDDYSFVEGDISLLNNSPYPEVREVVPNTDDPTININHWRTWVLTTIFVIVFSAVNQFFSLRYPSLTINYLVAQVIAYPVGKFLARVLPDIRFKYPWFNLNPGPYTIKEHGILTICVALTSSTPYAMNILISTTNFFKRDFGTGYEILLVWTTQCLGYGLAGLTKRFVVDPPSMIWPQTLISVSMFEALHSSKIDSQVVNGWKISRYSFFLVVLIINFVWYWFPGFIFKGLSYFNFVLWGSKTRNNFVANFIFGVSGGIGALPITFDYTQITQAMTGSPFATPFSVIANTYLSVFIFFILILPILYFTNTWYAKYLPVISAGTFDNKQKKYDVNKIMGDNFRIDKEKYKQYSPLFVPFSYLLSYALNFAAVTSLFVHVGLYHGKDIWRKFRDARAGGLDIHQRLYLKNYKQVPDWWYAVVFVVFLALSFVTVCHWDTGLPAWGLVVALLISIVTFLPQGILEATTNQEVGLNIITELIGGYIFPFRPMANLLIKIYGFIVMRQGLNLSRDLKLGLYLKIAPRILFFIQIYSTLLAGVTQVLVQQWMRSNIEGICEPSQKDGFICAGARTITNAAVIWSIPQYLFSAGQRYSPLLLFFIIGPVLSFCGWLLHRRWPDKIIGKFNAPIFFVGPGNIPPATPYNYGCYFVLSAFLNWLRNKWPRWDAKYKFIMGAGVETGVAISVVVIFLCAQYPGGKLSWWGNEVYKNTIDLKGSTYYKLPEGQTFGPDKWW</sequence>
<dbReference type="GO" id="GO:0015031">
    <property type="term" value="P:protein transport"/>
    <property type="evidence" value="ECO:0007669"/>
    <property type="project" value="UniProtKB-KW"/>
</dbReference>
<reference evidence="11 12" key="1">
    <citation type="journal article" date="2012" name="Eukaryot. Cell">
        <title>Draft genome sequence of Wickerhamomyces ciferrii NRRL Y-1031 F-60-10.</title>
        <authorList>
            <person name="Schneider J."/>
            <person name="Andrea H."/>
            <person name="Blom J."/>
            <person name="Jaenicke S."/>
            <person name="Ruckert C."/>
            <person name="Schorsch C."/>
            <person name="Szczepanowski R."/>
            <person name="Farwick M."/>
            <person name="Goesmann A."/>
            <person name="Puhler A."/>
            <person name="Schaffer S."/>
            <person name="Tauch A."/>
            <person name="Kohler T."/>
            <person name="Brinkrolf K."/>
        </authorList>
    </citation>
    <scope>NUCLEOTIDE SEQUENCE [LARGE SCALE GENOMIC DNA]</scope>
    <source>
        <strain evidence="12">ATCC 14091 / BCRC 22168 / CBS 111 / JCM 3599 / NBRC 0793 / NRRL Y-1031 F-60-10</strain>
    </source>
</reference>
<dbReference type="InterPro" id="IPR004648">
    <property type="entry name" value="Oligpept_transpt"/>
</dbReference>
<accession>K0KSV3</accession>
<feature type="transmembrane region" description="Helical" evidence="10">
    <location>
        <begin position="140"/>
        <end position="159"/>
    </location>
</feature>
<dbReference type="eggNOG" id="KOG2262">
    <property type="taxonomic scope" value="Eukaryota"/>
</dbReference>
<keyword evidence="7 10" id="KW-1133">Transmembrane helix</keyword>
<evidence type="ECO:0000313" key="11">
    <source>
        <dbReference type="EMBL" id="CCH44459.1"/>
    </source>
</evidence>
<dbReference type="EMBL" id="CAIF01000129">
    <property type="protein sequence ID" value="CCH44459.1"/>
    <property type="molecule type" value="Genomic_DNA"/>
</dbReference>
<feature type="transmembrane region" description="Helical" evidence="10">
    <location>
        <begin position="539"/>
        <end position="559"/>
    </location>
</feature>
<dbReference type="FunCoup" id="K0KSV3">
    <property type="interactions" value="121"/>
</dbReference>
<keyword evidence="6" id="KW-0653">Protein transport</keyword>
<comment type="subcellular location">
    <subcellularLocation>
        <location evidence="1">Membrane</location>
        <topology evidence="1">Multi-pass membrane protein</topology>
    </subcellularLocation>
</comment>
<dbReference type="Proteomes" id="UP000009328">
    <property type="component" value="Unassembled WGS sequence"/>
</dbReference>
<feature type="transmembrane region" description="Helical" evidence="10">
    <location>
        <begin position="766"/>
        <end position="790"/>
    </location>
</feature>
<dbReference type="NCBIfam" id="TIGR00727">
    <property type="entry name" value="ISP4_OPT"/>
    <property type="match status" value="1"/>
</dbReference>
<gene>
    <name evidence="11" type="ORF">BN7_4023</name>
</gene>
<dbReference type="PANTHER" id="PTHR22601">
    <property type="entry name" value="ISP4 LIKE PROTEIN"/>
    <property type="match status" value="1"/>
</dbReference>
<evidence type="ECO:0000256" key="7">
    <source>
        <dbReference type="ARBA" id="ARBA00022989"/>
    </source>
</evidence>
<comment type="caution">
    <text evidence="11">The sequence shown here is derived from an EMBL/GenBank/DDBJ whole genome shotgun (WGS) entry which is preliminary data.</text>
</comment>
<dbReference type="GO" id="GO:0035673">
    <property type="term" value="F:oligopeptide transmembrane transporter activity"/>
    <property type="evidence" value="ECO:0007669"/>
    <property type="project" value="InterPro"/>
</dbReference>